<dbReference type="Pfam" id="PF10926">
    <property type="entry name" value="DUF2800"/>
    <property type="match status" value="1"/>
</dbReference>
<dbReference type="RefSeq" id="WP_026389893.1">
    <property type="nucleotide sequence ID" value="NZ_LR215048.1"/>
</dbReference>
<evidence type="ECO:0000313" key="2">
    <source>
        <dbReference type="EMBL" id="VEU80967.1"/>
    </source>
</evidence>
<dbReference type="EMBL" id="LR215048">
    <property type="protein sequence ID" value="VEU80967.1"/>
    <property type="molecule type" value="Genomic_DNA"/>
</dbReference>
<dbReference type="KEGG" id="aaxa:NCTC10138_01355"/>
<feature type="compositionally biased region" description="Basic and acidic residues" evidence="1">
    <location>
        <begin position="379"/>
        <end position="393"/>
    </location>
</feature>
<organism evidence="2 3">
    <name type="scientific">Haploplasma axanthum</name>
    <name type="common">Acholeplasma axanthum</name>
    <dbReference type="NCBI Taxonomy" id="29552"/>
    <lineage>
        <taxon>Bacteria</taxon>
        <taxon>Bacillati</taxon>
        <taxon>Mycoplasmatota</taxon>
        <taxon>Mollicutes</taxon>
        <taxon>Acholeplasmatales</taxon>
        <taxon>Acholeplasmataceae</taxon>
        <taxon>Haploplasma</taxon>
    </lineage>
</organism>
<gene>
    <name evidence="2" type="ORF">NCTC10138_01355</name>
</gene>
<evidence type="ECO:0000256" key="1">
    <source>
        <dbReference type="SAM" id="MobiDB-lite"/>
    </source>
</evidence>
<proteinExistence type="predicted"/>
<dbReference type="AlphaFoldDB" id="A0A449BEV4"/>
<dbReference type="InterPro" id="IPR011604">
    <property type="entry name" value="PDDEXK-like_dom_sf"/>
</dbReference>
<dbReference type="Proteomes" id="UP000289841">
    <property type="component" value="Chromosome"/>
</dbReference>
<evidence type="ECO:0000313" key="3">
    <source>
        <dbReference type="Proteomes" id="UP000289841"/>
    </source>
</evidence>
<name>A0A449BEV4_HAPAX</name>
<dbReference type="STRING" id="1278311.GCA_000428705_00047"/>
<protein>
    <submittedName>
        <fullName evidence="2">Protein of uncharacterized function (DUF2800)</fullName>
    </submittedName>
</protein>
<accession>A0A449BEV4</accession>
<keyword evidence="3" id="KW-1185">Reference proteome</keyword>
<dbReference type="Gene3D" id="3.90.320.10">
    <property type="match status" value="1"/>
</dbReference>
<dbReference type="InterPro" id="IPR021229">
    <property type="entry name" value="DUF2800"/>
</dbReference>
<feature type="region of interest" description="Disordered" evidence="1">
    <location>
        <begin position="373"/>
        <end position="393"/>
    </location>
</feature>
<sequence>MGNSSTTHSKKYSPSKSNIWLNCPLSTLLNDGSGEEISPQAEFGTQCHELSSALINKSLKLIDYENESKPVEELIKELDMYSPEMQEIADGYADFVVNTFEFEKTRSGEKPLIIIEQLLKMDFDEDAKGTLDCGIISSMNGGTLTVIDLKTGRIPVYTFDDETKMFNSQLGIYALYFYKAYKDLYPIKKVRLIVYQPVISNTNEYEMDIDDLLVFEAMVLRPAVIRTKEENPEANPGKHCRYCSANAVCSKRAEVNLEITQEMNKAFNLLTDKEIEEILPKLDEFIKYAEDLKKHVLKKAIDGHKWNGFKLVYGKGSRKIVNEDAVIKICKSLEIDPYVESKVAGITELTKRLGKERFNSLIAPHLEMQTGSLSLVPDEDPRKEAEIIKEGDK</sequence>
<reference evidence="2 3" key="1">
    <citation type="submission" date="2019-01" db="EMBL/GenBank/DDBJ databases">
        <authorList>
            <consortium name="Pathogen Informatics"/>
        </authorList>
    </citation>
    <scope>NUCLEOTIDE SEQUENCE [LARGE SCALE GENOMIC DNA]</scope>
    <source>
        <strain evidence="2 3">NCTC10138</strain>
    </source>
</reference>